<name>A0A0F8YI71_9ZZZZ</name>
<dbReference type="AlphaFoldDB" id="A0A0F8YI71"/>
<gene>
    <name evidence="1" type="ORF">LCGC14_2894020</name>
</gene>
<sequence length="113" mass="13146">MDLKRPIREARDQEDREALANLSFEQRSCLIMGHLVFMLDVLSSDIKAGKVTMTEADRVFLMYATSTIMKSWGSLDDFTNAFDIYCRQNPSLKDTITRMRKTSIHFMRKQNDS</sequence>
<accession>A0A0F8YI71</accession>
<reference evidence="1" key="1">
    <citation type="journal article" date="2015" name="Nature">
        <title>Complex archaea that bridge the gap between prokaryotes and eukaryotes.</title>
        <authorList>
            <person name="Spang A."/>
            <person name="Saw J.H."/>
            <person name="Jorgensen S.L."/>
            <person name="Zaremba-Niedzwiedzka K."/>
            <person name="Martijn J."/>
            <person name="Lind A.E."/>
            <person name="van Eijk R."/>
            <person name="Schleper C."/>
            <person name="Guy L."/>
            <person name="Ettema T.J."/>
        </authorList>
    </citation>
    <scope>NUCLEOTIDE SEQUENCE</scope>
</reference>
<organism evidence="1">
    <name type="scientific">marine sediment metagenome</name>
    <dbReference type="NCBI Taxonomy" id="412755"/>
    <lineage>
        <taxon>unclassified sequences</taxon>
        <taxon>metagenomes</taxon>
        <taxon>ecological metagenomes</taxon>
    </lineage>
</organism>
<comment type="caution">
    <text evidence="1">The sequence shown here is derived from an EMBL/GenBank/DDBJ whole genome shotgun (WGS) entry which is preliminary data.</text>
</comment>
<evidence type="ECO:0000313" key="1">
    <source>
        <dbReference type="EMBL" id="KKK73420.1"/>
    </source>
</evidence>
<proteinExistence type="predicted"/>
<dbReference type="EMBL" id="LAZR01056793">
    <property type="protein sequence ID" value="KKK73420.1"/>
    <property type="molecule type" value="Genomic_DNA"/>
</dbReference>
<protein>
    <submittedName>
        <fullName evidence="1">Uncharacterized protein</fullName>
    </submittedName>
</protein>